<feature type="domain" description="JmjC" evidence="4">
    <location>
        <begin position="84"/>
        <end position="236"/>
    </location>
</feature>
<keyword evidence="6" id="KW-1185">Reference proteome</keyword>
<dbReference type="GO" id="GO:0046872">
    <property type="term" value="F:metal ion binding"/>
    <property type="evidence" value="ECO:0007669"/>
    <property type="project" value="UniProtKB-KW"/>
</dbReference>
<dbReference type="InterPro" id="IPR039994">
    <property type="entry name" value="NO66-like"/>
</dbReference>
<keyword evidence="2" id="KW-0479">Metal-binding</keyword>
<gene>
    <name evidence="5" type="ORF">F889_00421</name>
</gene>
<dbReference type="EMBL" id="APRZ01000006">
    <property type="protein sequence ID" value="ENX36259.1"/>
    <property type="molecule type" value="Genomic_DNA"/>
</dbReference>
<sequence>MVINFDRDKKFFSENILYKKPYLFKAAIDSNQITWDEVNRLYSNSNFSSETNFKLMNGYEVPKKEYVESYDNLGVTEYRCITSVLYEYLRNGATLVRNRIKNEPFVDRISKQVANYADARTVTGGYAAISSKSSYKSHWDTRDVFAVQLIGKKRWILKQPNFEFPLYMQQTKNFKGIKEPDEVYMDVILEAGDILYIPRGWWHDPLPLDEETFHLAVATFAPTGFEYMRWLENIIPNILDSRKNFTNFEQDKEVLNELASEFSEIIKDKRYYQNFMMHHLENHNVPSTLSLEILGNGKVNSLDNNHKISLNVNLLYLFDDNYIIVNGNKVNLDETSLKLVQYLFENPYSTVEKVTKEFHTYPAQTINKLLFQLALEDVIEIVM</sequence>
<comment type="cofactor">
    <cofactor evidence="1">
        <name>Fe(2+)</name>
        <dbReference type="ChEBI" id="CHEBI:29033"/>
    </cofactor>
</comment>
<evidence type="ECO:0000256" key="2">
    <source>
        <dbReference type="ARBA" id="ARBA00022723"/>
    </source>
</evidence>
<dbReference type="PATRIC" id="fig|1217695.3.peg.407"/>
<dbReference type="AlphaFoldDB" id="N9PRR2"/>
<proteinExistence type="predicted"/>
<organism evidence="5 6">
    <name type="scientific">Acinetobacter colistiniresistens</name>
    <dbReference type="NCBI Taxonomy" id="280145"/>
    <lineage>
        <taxon>Bacteria</taxon>
        <taxon>Pseudomonadati</taxon>
        <taxon>Pseudomonadota</taxon>
        <taxon>Gammaproteobacteria</taxon>
        <taxon>Moraxellales</taxon>
        <taxon>Moraxellaceae</taxon>
        <taxon>Acinetobacter</taxon>
    </lineage>
</organism>
<dbReference type="PANTHER" id="PTHR13096">
    <property type="entry name" value="MINA53 MYC INDUCED NUCLEAR ANTIGEN"/>
    <property type="match status" value="1"/>
</dbReference>
<reference evidence="5 6" key="1">
    <citation type="submission" date="2013-02" db="EMBL/GenBank/DDBJ databases">
        <title>The Genome Sequence of Acinetobacter sp. NIPH 1859.</title>
        <authorList>
            <consortium name="The Broad Institute Genome Sequencing Platform"/>
            <consortium name="The Broad Institute Genome Sequencing Center for Infectious Disease"/>
            <person name="Cerqueira G."/>
            <person name="Feldgarden M."/>
            <person name="Courvalin P."/>
            <person name="Perichon B."/>
            <person name="Grillot-Courvalin C."/>
            <person name="Clermont D."/>
            <person name="Rocha E."/>
            <person name="Yoon E.-J."/>
            <person name="Nemec A."/>
            <person name="Walker B."/>
            <person name="Young S.K."/>
            <person name="Zeng Q."/>
            <person name="Gargeya S."/>
            <person name="Fitzgerald M."/>
            <person name="Haas B."/>
            <person name="Abouelleil A."/>
            <person name="Alvarado L."/>
            <person name="Arachchi H.M."/>
            <person name="Berlin A.M."/>
            <person name="Chapman S.B."/>
            <person name="Dewar J."/>
            <person name="Goldberg J."/>
            <person name="Griggs A."/>
            <person name="Gujja S."/>
            <person name="Hansen M."/>
            <person name="Howarth C."/>
            <person name="Imamovic A."/>
            <person name="Larimer J."/>
            <person name="McCowan C."/>
            <person name="Murphy C."/>
            <person name="Neiman D."/>
            <person name="Pearson M."/>
            <person name="Priest M."/>
            <person name="Roberts A."/>
            <person name="Saif S."/>
            <person name="Shea T."/>
            <person name="Sisk P."/>
            <person name="Sykes S."/>
            <person name="Wortman J."/>
            <person name="Nusbaum C."/>
            <person name="Birren B."/>
        </authorList>
    </citation>
    <scope>NUCLEOTIDE SEQUENCE [LARGE SCALE GENOMIC DNA]</scope>
    <source>
        <strain evidence="5 6">NIPH 1859</strain>
    </source>
</reference>
<evidence type="ECO:0000313" key="5">
    <source>
        <dbReference type="EMBL" id="ENX36259.1"/>
    </source>
</evidence>
<evidence type="ECO:0000256" key="3">
    <source>
        <dbReference type="ARBA" id="ARBA00023004"/>
    </source>
</evidence>
<dbReference type="Proteomes" id="UP000013009">
    <property type="component" value="Unassembled WGS sequence"/>
</dbReference>
<evidence type="ECO:0000313" key="6">
    <source>
        <dbReference type="Proteomes" id="UP000013009"/>
    </source>
</evidence>
<dbReference type="Pfam" id="PF08007">
    <property type="entry name" value="JmjC_2"/>
    <property type="match status" value="1"/>
</dbReference>
<evidence type="ECO:0000259" key="4">
    <source>
        <dbReference type="PROSITE" id="PS51184"/>
    </source>
</evidence>
<dbReference type="SMART" id="SM00558">
    <property type="entry name" value="JmjC"/>
    <property type="match status" value="1"/>
</dbReference>
<dbReference type="PANTHER" id="PTHR13096:SF8">
    <property type="entry name" value="RIBOSOMAL OXYGENASE 1"/>
    <property type="match status" value="1"/>
</dbReference>
<dbReference type="SUPFAM" id="SSF51197">
    <property type="entry name" value="Clavaminate synthase-like"/>
    <property type="match status" value="1"/>
</dbReference>
<name>N9PRR2_9GAMM</name>
<comment type="caution">
    <text evidence="5">The sequence shown here is derived from an EMBL/GenBank/DDBJ whole genome shotgun (WGS) entry which is preliminary data.</text>
</comment>
<dbReference type="Gene3D" id="2.60.120.650">
    <property type="entry name" value="Cupin"/>
    <property type="match status" value="1"/>
</dbReference>
<dbReference type="PROSITE" id="PS51184">
    <property type="entry name" value="JMJC"/>
    <property type="match status" value="1"/>
</dbReference>
<keyword evidence="3" id="KW-0408">Iron</keyword>
<dbReference type="OrthoDB" id="479699at2"/>
<dbReference type="RefSeq" id="WP_005269781.1">
    <property type="nucleotide sequence ID" value="NZ_KB850193.1"/>
</dbReference>
<accession>N9PRR2</accession>
<evidence type="ECO:0000256" key="1">
    <source>
        <dbReference type="ARBA" id="ARBA00001954"/>
    </source>
</evidence>
<protein>
    <recommendedName>
        <fullName evidence="4">JmjC domain-containing protein</fullName>
    </recommendedName>
</protein>
<dbReference type="InterPro" id="IPR003347">
    <property type="entry name" value="JmjC_dom"/>
</dbReference>
<dbReference type="HOGENOM" id="CLU_060700_1_0_6"/>